<dbReference type="Proteomes" id="UP001597519">
    <property type="component" value="Unassembled WGS sequence"/>
</dbReference>
<protein>
    <submittedName>
        <fullName evidence="1">Uncharacterized protein</fullName>
    </submittedName>
</protein>
<proteinExistence type="predicted"/>
<sequence>MSREDGRHMSYNELMECDIFGLLETEMRIYYKNKEKDKKKNQVDIDSAIDFI</sequence>
<name>A0ABW5WSA7_9STAP</name>
<gene>
    <name evidence="1" type="ORF">ACFSX4_02080</name>
</gene>
<evidence type="ECO:0000313" key="1">
    <source>
        <dbReference type="EMBL" id="MFD2829237.1"/>
    </source>
</evidence>
<comment type="caution">
    <text evidence="1">The sequence shown here is derived from an EMBL/GenBank/DDBJ whole genome shotgun (WGS) entry which is preliminary data.</text>
</comment>
<accession>A0ABW5WSA7</accession>
<organism evidence="1 2">
    <name type="scientific">Corticicoccus populi</name>
    <dbReference type="NCBI Taxonomy" id="1812821"/>
    <lineage>
        <taxon>Bacteria</taxon>
        <taxon>Bacillati</taxon>
        <taxon>Bacillota</taxon>
        <taxon>Bacilli</taxon>
        <taxon>Bacillales</taxon>
        <taxon>Staphylococcaceae</taxon>
        <taxon>Corticicoccus</taxon>
    </lineage>
</organism>
<dbReference type="RefSeq" id="WP_377771062.1">
    <property type="nucleotide sequence ID" value="NZ_JBHUOQ010000001.1"/>
</dbReference>
<dbReference type="EMBL" id="JBHUOQ010000001">
    <property type="protein sequence ID" value="MFD2829237.1"/>
    <property type="molecule type" value="Genomic_DNA"/>
</dbReference>
<evidence type="ECO:0000313" key="2">
    <source>
        <dbReference type="Proteomes" id="UP001597519"/>
    </source>
</evidence>
<keyword evidence="2" id="KW-1185">Reference proteome</keyword>
<reference evidence="2" key="1">
    <citation type="journal article" date="2019" name="Int. J. Syst. Evol. Microbiol.">
        <title>The Global Catalogue of Microorganisms (GCM) 10K type strain sequencing project: providing services to taxonomists for standard genome sequencing and annotation.</title>
        <authorList>
            <consortium name="The Broad Institute Genomics Platform"/>
            <consortium name="The Broad Institute Genome Sequencing Center for Infectious Disease"/>
            <person name="Wu L."/>
            <person name="Ma J."/>
        </authorList>
    </citation>
    <scope>NUCLEOTIDE SEQUENCE [LARGE SCALE GENOMIC DNA]</scope>
    <source>
        <strain evidence="2">KCTC 33575</strain>
    </source>
</reference>